<dbReference type="AlphaFoldDB" id="A0A9N9X784"/>
<accession>A0A9N9X784</accession>
<feature type="compositionally biased region" description="Polar residues" evidence="1">
    <location>
        <begin position="1"/>
        <end position="10"/>
    </location>
</feature>
<protein>
    <submittedName>
        <fullName evidence="2">Uncharacterized protein</fullName>
    </submittedName>
</protein>
<feature type="compositionally biased region" description="Polar residues" evidence="1">
    <location>
        <begin position="24"/>
        <end position="60"/>
    </location>
</feature>
<evidence type="ECO:0000313" key="3">
    <source>
        <dbReference type="Proteomes" id="UP001153709"/>
    </source>
</evidence>
<evidence type="ECO:0000256" key="1">
    <source>
        <dbReference type="SAM" id="MobiDB-lite"/>
    </source>
</evidence>
<evidence type="ECO:0000313" key="2">
    <source>
        <dbReference type="EMBL" id="CAG9827543.1"/>
    </source>
</evidence>
<feature type="region of interest" description="Disordered" evidence="1">
    <location>
        <begin position="176"/>
        <end position="240"/>
    </location>
</feature>
<feature type="region of interest" description="Disordered" evidence="1">
    <location>
        <begin position="1"/>
        <end position="82"/>
    </location>
</feature>
<gene>
    <name evidence="2" type="ORF">DIABBA_LOCUS1532</name>
</gene>
<dbReference type="Proteomes" id="UP001153709">
    <property type="component" value="Chromosome 1"/>
</dbReference>
<proteinExistence type="predicted"/>
<dbReference type="EMBL" id="OU898276">
    <property type="protein sequence ID" value="CAG9827543.1"/>
    <property type="molecule type" value="Genomic_DNA"/>
</dbReference>
<name>A0A9N9X784_DIABA</name>
<sequence length="343" mass="38904">MIFEQTSITPIFNEPNPDIPASFEFQTTPITKPTTSKRNLSEIATPSPKDTPNITNSSEPKSYFPTPVPKVPKKKLKSKDKPSLEFRELPQKITNFIDNHNPKFPLDSQQFTDLLENTHGSNDALSIAKDYTLPTPSLIEMINEINTQAEDRNMKTKRTRLIKKLTKQLLKHPNPDIPASFEFQTTPITKPTTSKRNLSEIATPSPKDTPNITNSSEPKSYFPTPVPKVPKKKLKSKDKPSLEFRELPQKITNFIDNHNPKFPLDSQQFTDLLENTHGSNDALSIAKDYTLPTPSLIEMINEINTQAEDRNMKTKRTRLIKKLTKQLLKHVGSSDLHSNISQN</sequence>
<organism evidence="2 3">
    <name type="scientific">Diabrotica balteata</name>
    <name type="common">Banded cucumber beetle</name>
    <dbReference type="NCBI Taxonomy" id="107213"/>
    <lineage>
        <taxon>Eukaryota</taxon>
        <taxon>Metazoa</taxon>
        <taxon>Ecdysozoa</taxon>
        <taxon>Arthropoda</taxon>
        <taxon>Hexapoda</taxon>
        <taxon>Insecta</taxon>
        <taxon>Pterygota</taxon>
        <taxon>Neoptera</taxon>
        <taxon>Endopterygota</taxon>
        <taxon>Coleoptera</taxon>
        <taxon>Polyphaga</taxon>
        <taxon>Cucujiformia</taxon>
        <taxon>Chrysomeloidea</taxon>
        <taxon>Chrysomelidae</taxon>
        <taxon>Galerucinae</taxon>
        <taxon>Diabroticina</taxon>
        <taxon>Diabroticites</taxon>
        <taxon>Diabrotica</taxon>
    </lineage>
</organism>
<keyword evidence="3" id="KW-1185">Reference proteome</keyword>
<feature type="compositionally biased region" description="Polar residues" evidence="1">
    <location>
        <begin position="182"/>
        <end position="218"/>
    </location>
</feature>
<reference evidence="2" key="1">
    <citation type="submission" date="2022-01" db="EMBL/GenBank/DDBJ databases">
        <authorList>
            <person name="King R."/>
        </authorList>
    </citation>
    <scope>NUCLEOTIDE SEQUENCE</scope>
</reference>